<organism evidence="2 3">
    <name type="scientific">Fistulifera solaris</name>
    <name type="common">Oleaginous diatom</name>
    <dbReference type="NCBI Taxonomy" id="1519565"/>
    <lineage>
        <taxon>Eukaryota</taxon>
        <taxon>Sar</taxon>
        <taxon>Stramenopiles</taxon>
        <taxon>Ochrophyta</taxon>
        <taxon>Bacillariophyta</taxon>
        <taxon>Bacillariophyceae</taxon>
        <taxon>Bacillariophycidae</taxon>
        <taxon>Naviculales</taxon>
        <taxon>Naviculaceae</taxon>
        <taxon>Fistulifera</taxon>
    </lineage>
</organism>
<gene>
    <name evidence="2" type="ORF">FisN_37Lh019</name>
</gene>
<evidence type="ECO:0000313" key="3">
    <source>
        <dbReference type="Proteomes" id="UP000198406"/>
    </source>
</evidence>
<evidence type="ECO:0000256" key="1">
    <source>
        <dbReference type="SAM" id="Phobius"/>
    </source>
</evidence>
<dbReference type="InParanoid" id="A0A1Z5K0T7"/>
<dbReference type="EMBL" id="BDSP01000138">
    <property type="protein sequence ID" value="GAX19752.1"/>
    <property type="molecule type" value="Genomic_DNA"/>
</dbReference>
<reference evidence="2 3" key="1">
    <citation type="journal article" date="2015" name="Plant Cell">
        <title>Oil accumulation by the oleaginous diatom Fistulifera solaris as revealed by the genome and transcriptome.</title>
        <authorList>
            <person name="Tanaka T."/>
            <person name="Maeda Y."/>
            <person name="Veluchamy A."/>
            <person name="Tanaka M."/>
            <person name="Abida H."/>
            <person name="Marechal E."/>
            <person name="Bowler C."/>
            <person name="Muto M."/>
            <person name="Sunaga Y."/>
            <person name="Tanaka M."/>
            <person name="Yoshino T."/>
            <person name="Taniguchi T."/>
            <person name="Fukuda Y."/>
            <person name="Nemoto M."/>
            <person name="Matsumoto M."/>
            <person name="Wong P.S."/>
            <person name="Aburatani S."/>
            <person name="Fujibuchi W."/>
        </authorList>
    </citation>
    <scope>NUCLEOTIDE SEQUENCE [LARGE SCALE GENOMIC DNA]</scope>
    <source>
        <strain evidence="2 3">JPCC DA0580</strain>
    </source>
</reference>
<accession>A0A1Z5K0T7</accession>
<evidence type="ECO:0000313" key="2">
    <source>
        <dbReference type="EMBL" id="GAX19752.1"/>
    </source>
</evidence>
<dbReference type="Proteomes" id="UP000198406">
    <property type="component" value="Unassembled WGS sequence"/>
</dbReference>
<keyword evidence="1" id="KW-0812">Transmembrane</keyword>
<sequence length="383" mass="43964">MQVMQGRTRSGISVAAGFFVLVIYLGVSTPLLYLRTLYPLIDNIRIHPNSAKPFLTLADGETTILLNAGQGTTGTSTAMEATCRLGIPSFHYIFSCVPSPPRLSRSNEYFRQYNFLLSQKKALHDKLMKNYFFYRNCAYSRNNSWWHWLFRTAIVQCTMQNLEAALAEDKENLKEMLQQPGNFALHDSPYPYFLDYILQQAQSGDRSISLMISEREPVVWSSRRISEHPEVIVCREQFHEIIHTDAKPNASVENDFYYAGAFDLITCVEHARKQDPPPQFVSDVLITYSGLQAICDSHNHHASECHSRLGEINARALQDYQDRVQQAYTPEYTINLWDKKVTTAEVAMDIYKQLPRLHHMVNRVELVLREGREDGKVLPLVHA</sequence>
<dbReference type="OrthoDB" id="56055at2759"/>
<proteinExistence type="predicted"/>
<feature type="transmembrane region" description="Helical" evidence="1">
    <location>
        <begin position="12"/>
        <end position="34"/>
    </location>
</feature>
<comment type="caution">
    <text evidence="2">The sequence shown here is derived from an EMBL/GenBank/DDBJ whole genome shotgun (WGS) entry which is preliminary data.</text>
</comment>
<name>A0A1Z5K0T7_FISSO</name>
<keyword evidence="1" id="KW-1133">Transmembrane helix</keyword>
<keyword evidence="3" id="KW-1185">Reference proteome</keyword>
<dbReference type="AlphaFoldDB" id="A0A1Z5K0T7"/>
<keyword evidence="1" id="KW-0472">Membrane</keyword>
<protein>
    <submittedName>
        <fullName evidence="2">Uncharacterized protein</fullName>
    </submittedName>
</protein>